<dbReference type="SUPFAM" id="SSF48452">
    <property type="entry name" value="TPR-like"/>
    <property type="match status" value="1"/>
</dbReference>
<keyword evidence="2" id="KW-1185">Reference proteome</keyword>
<dbReference type="OrthoDB" id="2423701at2759"/>
<dbReference type="Pfam" id="PF00515">
    <property type="entry name" value="TPR_1"/>
    <property type="match status" value="1"/>
</dbReference>
<organism evidence="1 2">
    <name type="scientific">Symbiodinium necroappetens</name>
    <dbReference type="NCBI Taxonomy" id="1628268"/>
    <lineage>
        <taxon>Eukaryota</taxon>
        <taxon>Sar</taxon>
        <taxon>Alveolata</taxon>
        <taxon>Dinophyceae</taxon>
        <taxon>Suessiales</taxon>
        <taxon>Symbiodiniaceae</taxon>
        <taxon>Symbiodinium</taxon>
    </lineage>
</organism>
<name>A0A812T9Y6_9DINO</name>
<accession>A0A812T9Y6</accession>
<evidence type="ECO:0000313" key="2">
    <source>
        <dbReference type="Proteomes" id="UP000601435"/>
    </source>
</evidence>
<gene>
    <name evidence="1" type="primary">STI1</name>
    <name evidence="1" type="ORF">SNEC2469_LOCUS14790</name>
</gene>
<sequence length="103" mass="11642">MAEADRLRQQGNAEVKIGRLREAIELYTQALESMETQTGCREHAIILGNRCQCYMRLGRYRDASVDAERAVEVDPSYAKGLYRLAVCQKELCDLAGAWESATR</sequence>
<evidence type="ECO:0000313" key="1">
    <source>
        <dbReference type="EMBL" id="CAE7517252.1"/>
    </source>
</evidence>
<protein>
    <submittedName>
        <fullName evidence="1">STI1 protein</fullName>
    </submittedName>
</protein>
<dbReference type="Proteomes" id="UP000601435">
    <property type="component" value="Unassembled WGS sequence"/>
</dbReference>
<dbReference type="SMART" id="SM00028">
    <property type="entry name" value="TPR"/>
    <property type="match status" value="2"/>
</dbReference>
<dbReference type="AlphaFoldDB" id="A0A812T9Y6"/>
<dbReference type="PANTHER" id="PTHR44200">
    <property type="entry name" value="DNAJ HOMOLOG SUBFAMILY C MEMBER 7"/>
    <property type="match status" value="1"/>
</dbReference>
<comment type="caution">
    <text evidence="1">The sequence shown here is derived from an EMBL/GenBank/DDBJ whole genome shotgun (WGS) entry which is preliminary data.</text>
</comment>
<dbReference type="EMBL" id="CAJNJA010023835">
    <property type="protein sequence ID" value="CAE7517252.1"/>
    <property type="molecule type" value="Genomic_DNA"/>
</dbReference>
<dbReference type="InterPro" id="IPR019734">
    <property type="entry name" value="TPR_rpt"/>
</dbReference>
<dbReference type="InterPro" id="IPR011990">
    <property type="entry name" value="TPR-like_helical_dom_sf"/>
</dbReference>
<proteinExistence type="predicted"/>
<feature type="non-terminal residue" evidence="1">
    <location>
        <position position="1"/>
    </location>
</feature>
<dbReference type="PANTHER" id="PTHR44200:SF1">
    <property type="entry name" value="DNAJ HOMOLOG SUBFAMILY C MEMBER 7"/>
    <property type="match status" value="1"/>
</dbReference>
<reference evidence="1" key="1">
    <citation type="submission" date="2021-02" db="EMBL/GenBank/DDBJ databases">
        <authorList>
            <person name="Dougan E. K."/>
            <person name="Rhodes N."/>
            <person name="Thang M."/>
            <person name="Chan C."/>
        </authorList>
    </citation>
    <scope>NUCLEOTIDE SEQUENCE</scope>
</reference>
<dbReference type="InterPro" id="IPR052758">
    <property type="entry name" value="SRC_co-chaperone"/>
</dbReference>
<dbReference type="Gene3D" id="1.25.40.10">
    <property type="entry name" value="Tetratricopeptide repeat domain"/>
    <property type="match status" value="1"/>
</dbReference>